<keyword evidence="4" id="KW-0735">Signal-anchor</keyword>
<evidence type="ECO:0000256" key="5">
    <source>
        <dbReference type="ARBA" id="ARBA00022989"/>
    </source>
</evidence>
<dbReference type="GO" id="GO:0005794">
    <property type="term" value="C:Golgi apparatus"/>
    <property type="evidence" value="ECO:0007669"/>
    <property type="project" value="TreeGrafter"/>
</dbReference>
<evidence type="ECO:0000256" key="2">
    <source>
        <dbReference type="ARBA" id="ARBA00007727"/>
    </source>
</evidence>
<dbReference type="GO" id="GO:0016413">
    <property type="term" value="F:O-acetyltransferase activity"/>
    <property type="evidence" value="ECO:0007669"/>
    <property type="project" value="InterPro"/>
</dbReference>
<dbReference type="STRING" id="74649.A0A2P6R1B4"/>
<feature type="domain" description="Trichome birefringence-like N-terminal" evidence="10">
    <location>
        <begin position="214"/>
        <end position="267"/>
    </location>
</feature>
<keyword evidence="12" id="KW-1185">Reference proteome</keyword>
<name>A0A2P6R1B4_ROSCH</name>
<evidence type="ECO:0000313" key="11">
    <source>
        <dbReference type="EMBL" id="PRQ40208.1"/>
    </source>
</evidence>
<dbReference type="InterPro" id="IPR025846">
    <property type="entry name" value="TBL_N"/>
</dbReference>
<keyword evidence="6 8" id="KW-0472">Membrane</keyword>
<feature type="region of interest" description="Disordered" evidence="7">
    <location>
        <begin position="156"/>
        <end position="184"/>
    </location>
</feature>
<comment type="subcellular location">
    <subcellularLocation>
        <location evidence="1">Membrane</location>
        <topology evidence="1">Single-pass membrane protein</topology>
    </subcellularLocation>
</comment>
<evidence type="ECO:0000256" key="3">
    <source>
        <dbReference type="ARBA" id="ARBA00022692"/>
    </source>
</evidence>
<evidence type="ECO:0000256" key="7">
    <source>
        <dbReference type="SAM" id="MobiDB-lite"/>
    </source>
</evidence>
<dbReference type="PANTHER" id="PTHR32285:SF208">
    <property type="entry name" value="PROTEIN TRICHOME BIREFRINGENCE-LIKE 2"/>
    <property type="match status" value="1"/>
</dbReference>
<dbReference type="EMBL" id="PDCK01000042">
    <property type="protein sequence ID" value="PRQ40208.1"/>
    <property type="molecule type" value="Genomic_DNA"/>
</dbReference>
<comment type="similarity">
    <text evidence="2">Belongs to the PC-esterase family. TBL subfamily.</text>
</comment>
<reference evidence="11 12" key="1">
    <citation type="journal article" date="2018" name="Nat. Genet.">
        <title>The Rosa genome provides new insights in the design of modern roses.</title>
        <authorList>
            <person name="Bendahmane M."/>
        </authorList>
    </citation>
    <scope>NUCLEOTIDE SEQUENCE [LARGE SCALE GENOMIC DNA]</scope>
    <source>
        <strain evidence="12">cv. Old Blush</strain>
    </source>
</reference>
<evidence type="ECO:0000259" key="9">
    <source>
        <dbReference type="Pfam" id="PF13839"/>
    </source>
</evidence>
<dbReference type="Pfam" id="PF13839">
    <property type="entry name" value="PC-Esterase"/>
    <property type="match status" value="1"/>
</dbReference>
<comment type="caution">
    <text evidence="11">The sequence shown here is derived from an EMBL/GenBank/DDBJ whole genome shotgun (WGS) entry which is preliminary data.</text>
</comment>
<dbReference type="Gramene" id="PRQ40208">
    <property type="protein sequence ID" value="PRQ40208"/>
    <property type="gene ID" value="RchiOBHm_Chr4g0433591"/>
</dbReference>
<organism evidence="11 12">
    <name type="scientific">Rosa chinensis</name>
    <name type="common">China rose</name>
    <dbReference type="NCBI Taxonomy" id="74649"/>
    <lineage>
        <taxon>Eukaryota</taxon>
        <taxon>Viridiplantae</taxon>
        <taxon>Streptophyta</taxon>
        <taxon>Embryophyta</taxon>
        <taxon>Tracheophyta</taxon>
        <taxon>Spermatophyta</taxon>
        <taxon>Magnoliopsida</taxon>
        <taxon>eudicotyledons</taxon>
        <taxon>Gunneridae</taxon>
        <taxon>Pentapetalae</taxon>
        <taxon>rosids</taxon>
        <taxon>fabids</taxon>
        <taxon>Rosales</taxon>
        <taxon>Rosaceae</taxon>
        <taxon>Rosoideae</taxon>
        <taxon>Rosoideae incertae sedis</taxon>
        <taxon>Rosa</taxon>
    </lineage>
</organism>
<evidence type="ECO:0000256" key="8">
    <source>
        <dbReference type="SAM" id="Phobius"/>
    </source>
</evidence>
<dbReference type="GO" id="GO:0016020">
    <property type="term" value="C:membrane"/>
    <property type="evidence" value="ECO:0007669"/>
    <property type="project" value="UniProtKB-SubCell"/>
</dbReference>
<feature type="transmembrane region" description="Helical" evidence="8">
    <location>
        <begin position="16"/>
        <end position="37"/>
    </location>
</feature>
<evidence type="ECO:0000256" key="4">
    <source>
        <dbReference type="ARBA" id="ARBA00022968"/>
    </source>
</evidence>
<keyword evidence="3 8" id="KW-0812">Transmembrane</keyword>
<dbReference type="Proteomes" id="UP000238479">
    <property type="component" value="Chromosome 4"/>
</dbReference>
<evidence type="ECO:0000256" key="1">
    <source>
        <dbReference type="ARBA" id="ARBA00004167"/>
    </source>
</evidence>
<dbReference type="Pfam" id="PF14416">
    <property type="entry name" value="PMR5N"/>
    <property type="match status" value="1"/>
</dbReference>
<evidence type="ECO:0000256" key="6">
    <source>
        <dbReference type="ARBA" id="ARBA00023136"/>
    </source>
</evidence>
<feature type="domain" description="Trichome birefringence-like C-terminal" evidence="9">
    <location>
        <begin position="269"/>
        <end position="334"/>
    </location>
</feature>
<dbReference type="AlphaFoldDB" id="A0A2P6R1B4"/>
<evidence type="ECO:0000313" key="12">
    <source>
        <dbReference type="Proteomes" id="UP000238479"/>
    </source>
</evidence>
<dbReference type="InterPro" id="IPR029962">
    <property type="entry name" value="TBL"/>
</dbReference>
<accession>A0A2P6R1B4</accession>
<dbReference type="PANTHER" id="PTHR32285">
    <property type="entry name" value="PROTEIN TRICHOME BIREFRINGENCE-LIKE 9-RELATED"/>
    <property type="match status" value="1"/>
</dbReference>
<gene>
    <name evidence="11" type="ORF">RchiOBHm_Chr4g0433591</name>
</gene>
<proteinExistence type="inferred from homology"/>
<protein>
    <submittedName>
        <fullName evidence="11">Putative PMR5 domain, PC-Esterase, protein trichome birefringence-like 2</fullName>
    </submittedName>
</protein>
<dbReference type="InterPro" id="IPR026057">
    <property type="entry name" value="TBL_C"/>
</dbReference>
<sequence length="352" mass="39715">MVLKKLEQFFSPKRNLISGFVLGIGVVLIVLFVSSSLKSSSPTPTVEEQGLYNVFVNSSFVSTTAHSIAPELQSSTGESNDSVIAGVDEKFVEGNENGTMVFQKAQLGNITEEVDDRISFWVEEESVQLKDDSFDSYEEGSVLGIAQLGNVTEQVKGGKATGKSSVAGKEERVEASFSNNSRSGNGMVTEDVKIEMIGIDSQTWEMQSDDDSYQKCDIYDGKWVRDDSMPYYPGGSCPHIDRDFNCHLNRRPDDEFLKWKWQPYGCDISSLNATDFLERLRGKRLVFVGDSLNRNMWESLVCILRHRVRQKNKVYELSGKSQFKKRGIYSFKFEASLQFDLKQYIHIYYSSG</sequence>
<keyword evidence="5 8" id="KW-1133">Transmembrane helix</keyword>
<evidence type="ECO:0000259" key="10">
    <source>
        <dbReference type="Pfam" id="PF14416"/>
    </source>
</evidence>